<keyword evidence="2" id="KW-0812">Transmembrane</keyword>
<evidence type="ECO:0000313" key="5">
    <source>
        <dbReference type="EMBL" id="TPG59811.1"/>
    </source>
</evidence>
<organism evidence="5 6">
    <name type="scientific">Muricoccus nepalensis</name>
    <dbReference type="NCBI Taxonomy" id="1854500"/>
    <lineage>
        <taxon>Bacteria</taxon>
        <taxon>Pseudomonadati</taxon>
        <taxon>Pseudomonadota</taxon>
        <taxon>Alphaproteobacteria</taxon>
        <taxon>Acetobacterales</taxon>
        <taxon>Roseomonadaceae</taxon>
        <taxon>Muricoccus</taxon>
    </lineage>
</organism>
<sequence length="302" mass="31340">MKPIIKTAALALLGSIALTSMAQAAAFTSLYVFGDSYSDTGAYVPLTNGSTAAGYLAQDYGIPLTTPRNASPGTSGINFAQSGARVDVGPTPPATQPQSLTQQVATFQSLVNSGAASFNPASTLFFLAGGLNDHLRATQESIAQATTNQVAALYALGGRYFEITLLPAAVPAFTDSATFLNPVYAALVPQLQAQFSDAVIGLSNWGPFYDDILNNPGRYGITNTTDACQSGFGAGATVCANPDSYFYYIVAHPSDASHRIVGDRLYQEALALPTIAVPEPASLALFGVGLAGLALVRRKRAA</sequence>
<dbReference type="EMBL" id="RCZP01000003">
    <property type="protein sequence ID" value="TPG59811.1"/>
    <property type="molecule type" value="Genomic_DNA"/>
</dbReference>
<dbReference type="GO" id="GO:0016788">
    <property type="term" value="F:hydrolase activity, acting on ester bonds"/>
    <property type="evidence" value="ECO:0007669"/>
    <property type="project" value="InterPro"/>
</dbReference>
<comment type="caution">
    <text evidence="5">The sequence shown here is derived from an EMBL/GenBank/DDBJ whole genome shotgun (WGS) entry which is preliminary data.</text>
</comment>
<keyword evidence="1" id="KW-0378">Hydrolase</keyword>
<dbReference type="InterPro" id="IPR013424">
    <property type="entry name" value="Ice-binding_C"/>
</dbReference>
<evidence type="ECO:0000313" key="6">
    <source>
        <dbReference type="Proteomes" id="UP000317078"/>
    </source>
</evidence>
<reference evidence="5 6" key="1">
    <citation type="journal article" date="2019" name="Environ. Microbiol.">
        <title>Species interactions and distinct microbial communities in high Arctic permafrost affected cryosols are associated with the CH4 and CO2 gas fluxes.</title>
        <authorList>
            <person name="Altshuler I."/>
            <person name="Hamel J."/>
            <person name="Turney S."/>
            <person name="Magnuson E."/>
            <person name="Levesque R."/>
            <person name="Greer C."/>
            <person name="Whyte L.G."/>
        </authorList>
    </citation>
    <scope>NUCLEOTIDE SEQUENCE [LARGE SCALE GENOMIC DNA]</scope>
    <source>
        <strain evidence="5 6">S9.3B</strain>
    </source>
</reference>
<dbReference type="Proteomes" id="UP000317078">
    <property type="component" value="Unassembled WGS sequence"/>
</dbReference>
<feature type="chain" id="PRO_5021490984" evidence="3">
    <location>
        <begin position="25"/>
        <end position="302"/>
    </location>
</feature>
<keyword evidence="3" id="KW-0732">Signal</keyword>
<dbReference type="Pfam" id="PF00657">
    <property type="entry name" value="Lipase_GDSL"/>
    <property type="match status" value="1"/>
</dbReference>
<dbReference type="NCBIfam" id="TIGR02595">
    <property type="entry name" value="PEP_CTERM"/>
    <property type="match status" value="1"/>
</dbReference>
<dbReference type="AlphaFoldDB" id="A0A502GDI6"/>
<keyword evidence="2" id="KW-1133">Transmembrane helix</keyword>
<keyword evidence="6" id="KW-1185">Reference proteome</keyword>
<dbReference type="Pfam" id="PF07589">
    <property type="entry name" value="PEP-CTERM"/>
    <property type="match status" value="1"/>
</dbReference>
<dbReference type="SUPFAM" id="SSF52266">
    <property type="entry name" value="SGNH hydrolase"/>
    <property type="match status" value="1"/>
</dbReference>
<evidence type="ECO:0000256" key="3">
    <source>
        <dbReference type="SAM" id="SignalP"/>
    </source>
</evidence>
<dbReference type="RefSeq" id="WP_140881907.1">
    <property type="nucleotide sequence ID" value="NZ_RCZP01000003.1"/>
</dbReference>
<dbReference type="InterPro" id="IPR001087">
    <property type="entry name" value="GDSL"/>
</dbReference>
<dbReference type="InterPro" id="IPR036514">
    <property type="entry name" value="SGNH_hydro_sf"/>
</dbReference>
<dbReference type="InterPro" id="IPR051058">
    <property type="entry name" value="GDSL_Est/Lipase"/>
</dbReference>
<dbReference type="PANTHER" id="PTHR45648:SF22">
    <property type="entry name" value="GDSL LIPASE_ACYLHYDROLASE FAMILY PROTEIN (AFU_ORTHOLOGUE AFUA_4G14700)"/>
    <property type="match status" value="1"/>
</dbReference>
<name>A0A502GDI6_9PROT</name>
<proteinExistence type="predicted"/>
<feature type="domain" description="Ice-binding protein C-terminal" evidence="4">
    <location>
        <begin position="276"/>
        <end position="298"/>
    </location>
</feature>
<feature type="signal peptide" evidence="3">
    <location>
        <begin position="1"/>
        <end position="24"/>
    </location>
</feature>
<gene>
    <name evidence="5" type="ORF">EAH89_06230</name>
</gene>
<dbReference type="OrthoDB" id="5292073at2"/>
<evidence type="ECO:0000259" key="4">
    <source>
        <dbReference type="Pfam" id="PF07589"/>
    </source>
</evidence>
<feature type="transmembrane region" description="Helical" evidence="2">
    <location>
        <begin position="280"/>
        <end position="296"/>
    </location>
</feature>
<keyword evidence="2" id="KW-0472">Membrane</keyword>
<evidence type="ECO:0000256" key="2">
    <source>
        <dbReference type="SAM" id="Phobius"/>
    </source>
</evidence>
<dbReference type="Gene3D" id="3.40.50.1110">
    <property type="entry name" value="SGNH hydrolase"/>
    <property type="match status" value="1"/>
</dbReference>
<protein>
    <submittedName>
        <fullName evidence="5">PEP-CTERM sorting domain-containing protein</fullName>
    </submittedName>
</protein>
<dbReference type="PANTHER" id="PTHR45648">
    <property type="entry name" value="GDSL LIPASE/ACYLHYDROLASE FAMILY PROTEIN (AFU_ORTHOLOGUE AFUA_4G14700)"/>
    <property type="match status" value="1"/>
</dbReference>
<evidence type="ECO:0000256" key="1">
    <source>
        <dbReference type="ARBA" id="ARBA00022801"/>
    </source>
</evidence>
<accession>A0A502GDI6</accession>